<name>A0AAE0K8E4_9PEZI</name>
<evidence type="ECO:0000313" key="3">
    <source>
        <dbReference type="EMBL" id="KAK3372039.1"/>
    </source>
</evidence>
<evidence type="ECO:0000313" key="4">
    <source>
        <dbReference type="Proteomes" id="UP001285441"/>
    </source>
</evidence>
<keyword evidence="4" id="KW-1185">Reference proteome</keyword>
<feature type="domain" description="DUF6590" evidence="2">
    <location>
        <begin position="94"/>
        <end position="247"/>
    </location>
</feature>
<dbReference type="Proteomes" id="UP001285441">
    <property type="component" value="Unassembled WGS sequence"/>
</dbReference>
<dbReference type="InterPro" id="IPR046497">
    <property type="entry name" value="DUF6590"/>
</dbReference>
<accession>A0AAE0K8E4</accession>
<proteinExistence type="predicted"/>
<sequence length="255" mass="28340">MASPVSPNKESHGAYAAAQRRIVERSSSEYATSLASEAGAESDASQDSHADQASTSRRNSTESDRTSISSGESEVLPSYEGPLEDGFKRVDKPKRFFSIGRIFKTVWFEPGGDDTPARRSDIDWTESCPPYYEQRPYAKFRWFVVVRRRLHHSLCFSITASAGPGAARASRGRPIDFVVLHSSAVEPPDPFEGEGITRAPIAIIIEDEEAYISPLARIDCARIYTVEDNLQVLKVGRVHPDWLPKLEEYFKEAAA</sequence>
<comment type="caution">
    <text evidence="3">The sequence shown here is derived from an EMBL/GenBank/DDBJ whole genome shotgun (WGS) entry which is preliminary data.</text>
</comment>
<protein>
    <recommendedName>
        <fullName evidence="2">DUF6590 domain-containing protein</fullName>
    </recommendedName>
</protein>
<gene>
    <name evidence="3" type="ORF">B0H63DRAFT_483678</name>
</gene>
<dbReference type="EMBL" id="JAULSW010000008">
    <property type="protein sequence ID" value="KAK3372039.1"/>
    <property type="molecule type" value="Genomic_DNA"/>
</dbReference>
<dbReference type="AlphaFoldDB" id="A0AAE0K8E4"/>
<feature type="compositionally biased region" description="Polar residues" evidence="1">
    <location>
        <begin position="43"/>
        <end position="58"/>
    </location>
</feature>
<organism evidence="3 4">
    <name type="scientific">Podospora didyma</name>
    <dbReference type="NCBI Taxonomy" id="330526"/>
    <lineage>
        <taxon>Eukaryota</taxon>
        <taxon>Fungi</taxon>
        <taxon>Dikarya</taxon>
        <taxon>Ascomycota</taxon>
        <taxon>Pezizomycotina</taxon>
        <taxon>Sordariomycetes</taxon>
        <taxon>Sordariomycetidae</taxon>
        <taxon>Sordariales</taxon>
        <taxon>Podosporaceae</taxon>
        <taxon>Podospora</taxon>
    </lineage>
</organism>
<evidence type="ECO:0000256" key="1">
    <source>
        <dbReference type="SAM" id="MobiDB-lite"/>
    </source>
</evidence>
<feature type="region of interest" description="Disordered" evidence="1">
    <location>
        <begin position="1"/>
        <end position="84"/>
    </location>
</feature>
<evidence type="ECO:0000259" key="2">
    <source>
        <dbReference type="Pfam" id="PF20233"/>
    </source>
</evidence>
<dbReference type="Pfam" id="PF20233">
    <property type="entry name" value="DUF6590"/>
    <property type="match status" value="1"/>
</dbReference>
<reference evidence="3" key="2">
    <citation type="submission" date="2023-06" db="EMBL/GenBank/DDBJ databases">
        <authorList>
            <consortium name="Lawrence Berkeley National Laboratory"/>
            <person name="Haridas S."/>
            <person name="Hensen N."/>
            <person name="Bonometti L."/>
            <person name="Westerberg I."/>
            <person name="Brannstrom I.O."/>
            <person name="Guillou S."/>
            <person name="Cros-Aarteil S."/>
            <person name="Calhoun S."/>
            <person name="Kuo A."/>
            <person name="Mondo S."/>
            <person name="Pangilinan J."/>
            <person name="Riley R."/>
            <person name="LaButti K."/>
            <person name="Andreopoulos B."/>
            <person name="Lipzen A."/>
            <person name="Chen C."/>
            <person name="Yanf M."/>
            <person name="Daum C."/>
            <person name="Ng V."/>
            <person name="Clum A."/>
            <person name="Steindorff A."/>
            <person name="Ohm R."/>
            <person name="Martin F."/>
            <person name="Silar P."/>
            <person name="Natvig D."/>
            <person name="Lalanne C."/>
            <person name="Gautier V."/>
            <person name="Ament-velasquez S.L."/>
            <person name="Kruys A."/>
            <person name="Hutchinson M.I."/>
            <person name="Powell A.J."/>
            <person name="Barry K."/>
            <person name="Miller A.N."/>
            <person name="Grigoriev I.V."/>
            <person name="Debuchy R."/>
            <person name="Gladieux P."/>
            <person name="Thoren M.H."/>
            <person name="Johannesson H."/>
        </authorList>
    </citation>
    <scope>NUCLEOTIDE SEQUENCE</scope>
    <source>
        <strain evidence="3">CBS 232.78</strain>
    </source>
</reference>
<reference evidence="3" key="1">
    <citation type="journal article" date="2023" name="Mol. Phylogenet. Evol.">
        <title>Genome-scale phylogeny and comparative genomics of the fungal order Sordariales.</title>
        <authorList>
            <person name="Hensen N."/>
            <person name="Bonometti L."/>
            <person name="Westerberg I."/>
            <person name="Brannstrom I.O."/>
            <person name="Guillou S."/>
            <person name="Cros-Aarteil S."/>
            <person name="Calhoun S."/>
            <person name="Haridas S."/>
            <person name="Kuo A."/>
            <person name="Mondo S."/>
            <person name="Pangilinan J."/>
            <person name="Riley R."/>
            <person name="LaButti K."/>
            <person name="Andreopoulos B."/>
            <person name="Lipzen A."/>
            <person name="Chen C."/>
            <person name="Yan M."/>
            <person name="Daum C."/>
            <person name="Ng V."/>
            <person name="Clum A."/>
            <person name="Steindorff A."/>
            <person name="Ohm R.A."/>
            <person name="Martin F."/>
            <person name="Silar P."/>
            <person name="Natvig D.O."/>
            <person name="Lalanne C."/>
            <person name="Gautier V."/>
            <person name="Ament-Velasquez S.L."/>
            <person name="Kruys A."/>
            <person name="Hutchinson M.I."/>
            <person name="Powell A.J."/>
            <person name="Barry K."/>
            <person name="Miller A.N."/>
            <person name="Grigoriev I.V."/>
            <person name="Debuchy R."/>
            <person name="Gladieux P."/>
            <person name="Hiltunen Thoren M."/>
            <person name="Johannesson H."/>
        </authorList>
    </citation>
    <scope>NUCLEOTIDE SEQUENCE</scope>
    <source>
        <strain evidence="3">CBS 232.78</strain>
    </source>
</reference>